<sequence>MPYTGKKRRKKLAPFGASSAVEVIEFLLI</sequence>
<protein>
    <submittedName>
        <fullName evidence="1">Unannotated protein</fullName>
    </submittedName>
</protein>
<name>A0A6J7TDD8_9ZZZZ</name>
<reference evidence="1" key="1">
    <citation type="submission" date="2020-05" db="EMBL/GenBank/DDBJ databases">
        <authorList>
            <person name="Chiriac C."/>
            <person name="Salcher M."/>
            <person name="Ghai R."/>
            <person name="Kavagutti S V."/>
        </authorList>
    </citation>
    <scope>NUCLEOTIDE SEQUENCE</scope>
</reference>
<proteinExistence type="predicted"/>
<dbReference type="EMBL" id="CAFBQD010000027">
    <property type="protein sequence ID" value="CAB5051241.1"/>
    <property type="molecule type" value="Genomic_DNA"/>
</dbReference>
<dbReference type="AlphaFoldDB" id="A0A6J7TDD8"/>
<accession>A0A6J7TDD8</accession>
<organism evidence="1">
    <name type="scientific">freshwater metagenome</name>
    <dbReference type="NCBI Taxonomy" id="449393"/>
    <lineage>
        <taxon>unclassified sequences</taxon>
        <taxon>metagenomes</taxon>
        <taxon>ecological metagenomes</taxon>
    </lineage>
</organism>
<gene>
    <name evidence="1" type="ORF">UFOPK4245_00984</name>
</gene>
<evidence type="ECO:0000313" key="1">
    <source>
        <dbReference type="EMBL" id="CAB5051241.1"/>
    </source>
</evidence>